<dbReference type="Proteomes" id="UP001459204">
    <property type="component" value="Unassembled WGS sequence"/>
</dbReference>
<accession>A0ABU9J2Q2</accession>
<dbReference type="EMBL" id="JBBWWT010000006">
    <property type="protein sequence ID" value="MEL1265496.1"/>
    <property type="molecule type" value="Genomic_DNA"/>
</dbReference>
<evidence type="ECO:0000313" key="3">
    <source>
        <dbReference type="Proteomes" id="UP001459204"/>
    </source>
</evidence>
<feature type="transmembrane region" description="Helical" evidence="1">
    <location>
        <begin position="18"/>
        <end position="37"/>
    </location>
</feature>
<gene>
    <name evidence="2" type="ORF">AAD027_14130</name>
</gene>
<evidence type="ECO:0008006" key="4">
    <source>
        <dbReference type="Google" id="ProtNLM"/>
    </source>
</evidence>
<keyword evidence="1" id="KW-1133">Transmembrane helix</keyword>
<name>A0ABU9J2Q2_9GAMM</name>
<keyword evidence="1" id="KW-0812">Transmembrane</keyword>
<keyword evidence="1" id="KW-0472">Membrane</keyword>
<organism evidence="2 3">
    <name type="scientific">Pseudoxanthomonas putridarboris</name>
    <dbReference type="NCBI Taxonomy" id="752605"/>
    <lineage>
        <taxon>Bacteria</taxon>
        <taxon>Pseudomonadati</taxon>
        <taxon>Pseudomonadota</taxon>
        <taxon>Gammaproteobacteria</taxon>
        <taxon>Lysobacterales</taxon>
        <taxon>Lysobacteraceae</taxon>
        <taxon>Pseudoxanthomonas</taxon>
    </lineage>
</organism>
<proteinExistence type="predicted"/>
<evidence type="ECO:0000313" key="2">
    <source>
        <dbReference type="EMBL" id="MEL1265496.1"/>
    </source>
</evidence>
<sequence length="726" mass="80029">MERTPSFARRLPSWLRRALVAAVALYALYLIAGNLFLNTPWGESTINRKPDRFQMHWESGRTWWPGRVSLAGVELKGQARRIAWQAQAARVEGRIALWPLLRRRLQIPTIHAQEVIGGARRVDKELLPPPPREGGWELLFDRIASDSVRHAYFGALVLEGQGSAEVGFYKQLRGGPMEVMPSKAHFRDARITREGTDVMRDGVLQAEFAIARHRREEAAGVDKLLKTEARIRLDGATSGVDVHVDPQGGVAVKPVPGTGEAHADLGFSQGALTPGSRLQWSMPVTGHDIAGAARNDALGLALAVDQDIVLKATVPPRADGRLSLDADLRLRGNQVPLRDFQSLLPRASGHVVGDWRFTSLRWLSGLFPQAPWLKLDGAGDVSADVQVVDGKLAAGSRITVPGVEAVADVMGNRIRGQARADIRLDAGPKGELVPRMEAVMGEFHVAAVKAPDKPYVQGRNLRLSLNADGELTELTQNLKARVVFDNASVPDLRVYNPFLPREHMRFDGGAGFLSGDLSLDAAGEVGHGTLRIAGRGTRMVLAGIQARGDVDLDLKLRRADLKRHAFVADGSTVQLRNASFSEPGGESRSGWWARARLDRARLDVDRPISAGGQADVSMKDVAFLLALFSRKKEYPAWVYALVDAGQAQVNGHVQWQDDVLVLDRVQAHNDRFELLARLRLQGRQRQGDLYAKWRALSVGVELQDDQRKFHLVRARQWYDGRPDLLK</sequence>
<keyword evidence="3" id="KW-1185">Reference proteome</keyword>
<protein>
    <recommendedName>
        <fullName evidence="4">DUF3971 domain-containing protein</fullName>
    </recommendedName>
</protein>
<evidence type="ECO:0000256" key="1">
    <source>
        <dbReference type="SAM" id="Phobius"/>
    </source>
</evidence>
<reference evidence="2 3" key="1">
    <citation type="submission" date="2024-04" db="EMBL/GenBank/DDBJ databases">
        <title>Draft genome sequence of Pseudoxanthomonas putridarboris WD12.</title>
        <authorList>
            <person name="Oh J."/>
        </authorList>
    </citation>
    <scope>NUCLEOTIDE SEQUENCE [LARGE SCALE GENOMIC DNA]</scope>
    <source>
        <strain evidence="2 3">WD12</strain>
    </source>
</reference>
<comment type="caution">
    <text evidence="2">The sequence shown here is derived from an EMBL/GenBank/DDBJ whole genome shotgun (WGS) entry which is preliminary data.</text>
</comment>
<dbReference type="RefSeq" id="WP_341726661.1">
    <property type="nucleotide sequence ID" value="NZ_JBBWWT010000006.1"/>
</dbReference>